<name>A0A098S6J2_9BACT</name>
<dbReference type="OrthoDB" id="1440774at2"/>
<dbReference type="InterPro" id="IPR005901">
    <property type="entry name" value="GLPGLI"/>
</dbReference>
<accession>A0A098S6J2</accession>
<dbReference type="RefSeq" id="WP_052515974.1">
    <property type="nucleotide sequence ID" value="NZ_JPOS01000032.1"/>
</dbReference>
<evidence type="ECO:0000313" key="1">
    <source>
        <dbReference type="EMBL" id="KGE87770.1"/>
    </source>
</evidence>
<dbReference type="NCBIfam" id="TIGR01200">
    <property type="entry name" value="GLPGLI"/>
    <property type="match status" value="1"/>
</dbReference>
<dbReference type="Proteomes" id="UP000029736">
    <property type="component" value="Unassembled WGS sequence"/>
</dbReference>
<dbReference type="EMBL" id="JPOS01000032">
    <property type="protein sequence ID" value="KGE87770.1"/>
    <property type="molecule type" value="Genomic_DNA"/>
</dbReference>
<evidence type="ECO:0008006" key="3">
    <source>
        <dbReference type="Google" id="ProtNLM"/>
    </source>
</evidence>
<dbReference type="Pfam" id="PF09697">
    <property type="entry name" value="Porph_ging"/>
    <property type="match status" value="1"/>
</dbReference>
<reference evidence="1 2" key="1">
    <citation type="journal article" date="2014" name="Int. J. Syst. Evol. Microbiol.">
        <title>Phaeodactylibacter xiamenensis gen. nov., sp. nov., a member of the family Saprospiraceae isolated from the marine alga Phaeodactylum tricornutum.</title>
        <authorList>
            <person name="Chen Z.Jr."/>
            <person name="Lei X."/>
            <person name="Lai Q."/>
            <person name="Li Y."/>
            <person name="Zhang B."/>
            <person name="Zhang J."/>
            <person name="Zhang H."/>
            <person name="Yang L."/>
            <person name="Zheng W."/>
            <person name="Tian Y."/>
            <person name="Yu Z."/>
            <person name="Xu H.Jr."/>
            <person name="Zheng T."/>
        </authorList>
    </citation>
    <scope>NUCLEOTIDE SEQUENCE [LARGE SCALE GENOMIC DNA]</scope>
    <source>
        <strain evidence="1 2">KD52</strain>
    </source>
</reference>
<gene>
    <name evidence="1" type="ORF">IX84_13005</name>
</gene>
<comment type="caution">
    <text evidence="1">The sequence shown here is derived from an EMBL/GenBank/DDBJ whole genome shotgun (WGS) entry which is preliminary data.</text>
</comment>
<evidence type="ECO:0000313" key="2">
    <source>
        <dbReference type="Proteomes" id="UP000029736"/>
    </source>
</evidence>
<sequence>MKLLITTFLLRILVVPMFGQLTMKVTYEQKLLMNEAMEDALSLEQISKMSKGFSDNIFRYKLEIGEGVSKYTFSEKRTTGAHAPLRLTTMDFFQTDTIVIKAPSRSKENKYKRLAPYRLSDWSIQKENTEIKSILGYRVICAQLKQDPTIKAWFSPQIPVKTGPDRFGGLPGLILKVEGNHKSWEAVAIEQLKTSEHQIAFPSGYTILEEEAWDKWLNKNRSEFLN</sequence>
<protein>
    <recommendedName>
        <fullName evidence="3">GLPGLI family protein</fullName>
    </recommendedName>
</protein>
<organism evidence="1 2">
    <name type="scientific">Phaeodactylibacter xiamenensis</name>
    <dbReference type="NCBI Taxonomy" id="1524460"/>
    <lineage>
        <taxon>Bacteria</taxon>
        <taxon>Pseudomonadati</taxon>
        <taxon>Bacteroidota</taxon>
        <taxon>Saprospiria</taxon>
        <taxon>Saprospirales</taxon>
        <taxon>Haliscomenobacteraceae</taxon>
        <taxon>Phaeodactylibacter</taxon>
    </lineage>
</organism>
<dbReference type="AlphaFoldDB" id="A0A098S6J2"/>
<proteinExistence type="predicted"/>
<dbReference type="STRING" id="1524460.IX84_13005"/>
<keyword evidence="2" id="KW-1185">Reference proteome</keyword>